<keyword evidence="6 12" id="KW-1133">Transmembrane helix</keyword>
<dbReference type="PATRIC" id="fig|999408.3.peg.5981"/>
<dbReference type="GO" id="GO:0045259">
    <property type="term" value="C:proton-transporting ATP synthase complex"/>
    <property type="evidence" value="ECO:0007669"/>
    <property type="project" value="UniProtKB-KW"/>
</dbReference>
<evidence type="ECO:0000256" key="4">
    <source>
        <dbReference type="ARBA" id="ARBA00022692"/>
    </source>
</evidence>
<dbReference type="CDD" id="cd06503">
    <property type="entry name" value="ATP-synt_Fo_b"/>
    <property type="match status" value="1"/>
</dbReference>
<keyword evidence="12" id="KW-1003">Cell membrane</keyword>
<dbReference type="PANTHER" id="PTHR33445">
    <property type="entry name" value="ATP SYNTHASE SUBUNIT B', CHLOROPLASTIC"/>
    <property type="match status" value="1"/>
</dbReference>
<dbReference type="InterPro" id="IPR005864">
    <property type="entry name" value="ATP_synth_F0_bsu_bac"/>
</dbReference>
<feature type="transmembrane region" description="Helical" evidence="12">
    <location>
        <begin position="6"/>
        <end position="23"/>
    </location>
</feature>
<evidence type="ECO:0000256" key="1">
    <source>
        <dbReference type="ARBA" id="ARBA00005513"/>
    </source>
</evidence>
<dbReference type="InterPro" id="IPR002146">
    <property type="entry name" value="ATP_synth_b/b'su_bac/chlpt"/>
</dbReference>
<keyword evidence="4 12" id="KW-0812">Transmembrane</keyword>
<evidence type="ECO:0000256" key="13">
    <source>
        <dbReference type="RuleBase" id="RU003848"/>
    </source>
</evidence>
<comment type="function">
    <text evidence="12">Component of the F(0) channel, it forms part of the peripheral stalk, linking F(1) to F(0).</text>
</comment>
<dbReference type="InterPro" id="IPR050059">
    <property type="entry name" value="ATP_synthase_B_chain"/>
</dbReference>
<evidence type="ECO:0000256" key="3">
    <source>
        <dbReference type="ARBA" id="ARBA00022547"/>
    </source>
</evidence>
<evidence type="ECO:0000256" key="10">
    <source>
        <dbReference type="ARBA" id="ARBA00025198"/>
    </source>
</evidence>
<comment type="subunit">
    <text evidence="12">F-type ATPases have 2 components, F(1) - the catalytic core - and F(0) - the membrane proton channel. F(1) has five subunits: alpha(3), beta(3), gamma(1), delta(1), epsilon(1). F(0) has three main subunits: a(1), b(2) and c(10-14). The alpha and beta chains form an alternating ring which encloses part of the gamma chain. F(1) is attached to F(0) by a central stalk formed by the gamma and epsilon chains, while a peripheral stalk is formed by the delta and b chains.</text>
</comment>
<reference evidence="15 16" key="1">
    <citation type="submission" date="2013-01" db="EMBL/GenBank/DDBJ databases">
        <title>The Genome Sequence of Clostridium clostridioforme 90A8.</title>
        <authorList>
            <consortium name="The Broad Institute Genome Sequencing Platform"/>
            <person name="Earl A."/>
            <person name="Ward D."/>
            <person name="Feldgarden M."/>
            <person name="Gevers D."/>
            <person name="Courvalin P."/>
            <person name="Lambert T."/>
            <person name="Walker B."/>
            <person name="Young S.K."/>
            <person name="Zeng Q."/>
            <person name="Gargeya S."/>
            <person name="Fitzgerald M."/>
            <person name="Haas B."/>
            <person name="Abouelleil A."/>
            <person name="Alvarado L."/>
            <person name="Arachchi H.M."/>
            <person name="Berlin A.M."/>
            <person name="Chapman S.B."/>
            <person name="Dewar J."/>
            <person name="Goldberg J."/>
            <person name="Griggs A."/>
            <person name="Gujja S."/>
            <person name="Hansen M."/>
            <person name="Howarth C."/>
            <person name="Imamovic A."/>
            <person name="Larimer J."/>
            <person name="McCowan C."/>
            <person name="Murphy C."/>
            <person name="Neiman D."/>
            <person name="Pearson M."/>
            <person name="Priest M."/>
            <person name="Roberts A."/>
            <person name="Saif S."/>
            <person name="Shea T."/>
            <person name="Sisk P."/>
            <person name="Sykes S."/>
            <person name="Wortman J."/>
            <person name="Nusbaum C."/>
            <person name="Birren B."/>
        </authorList>
    </citation>
    <scope>NUCLEOTIDE SEQUENCE [LARGE SCALE GENOMIC DNA]</scope>
    <source>
        <strain evidence="15 16">90A8</strain>
    </source>
</reference>
<gene>
    <name evidence="12" type="primary">atpF</name>
    <name evidence="15" type="ORF">HMPREF1090_05577</name>
</gene>
<dbReference type="Gene3D" id="6.10.250.1580">
    <property type="match status" value="1"/>
</dbReference>
<keyword evidence="9 12" id="KW-0066">ATP synthesis</keyword>
<dbReference type="PANTHER" id="PTHR33445:SF2">
    <property type="entry name" value="ATP SYNTHASE SUBUNIT B', CHLOROPLASTIC"/>
    <property type="match status" value="1"/>
</dbReference>
<feature type="coiled-coil region" evidence="14">
    <location>
        <begin position="32"/>
        <end position="117"/>
    </location>
</feature>
<evidence type="ECO:0000256" key="6">
    <source>
        <dbReference type="ARBA" id="ARBA00022989"/>
    </source>
</evidence>
<evidence type="ECO:0000313" key="15">
    <source>
        <dbReference type="EMBL" id="ENZ05799.1"/>
    </source>
</evidence>
<dbReference type="AlphaFoldDB" id="A0A0E2H237"/>
<organism evidence="15 16">
    <name type="scientific">[Clostridium] clostridioforme 90A8</name>
    <dbReference type="NCBI Taxonomy" id="999408"/>
    <lineage>
        <taxon>Bacteria</taxon>
        <taxon>Bacillati</taxon>
        <taxon>Bacillota</taxon>
        <taxon>Clostridia</taxon>
        <taxon>Lachnospirales</taxon>
        <taxon>Lachnospiraceae</taxon>
        <taxon>Enterocloster</taxon>
    </lineage>
</organism>
<evidence type="ECO:0000256" key="11">
    <source>
        <dbReference type="ARBA" id="ARBA00037847"/>
    </source>
</evidence>
<keyword evidence="14" id="KW-0175">Coiled coil</keyword>
<keyword evidence="8 12" id="KW-0472">Membrane</keyword>
<evidence type="ECO:0000313" key="16">
    <source>
        <dbReference type="Proteomes" id="UP000013085"/>
    </source>
</evidence>
<keyword evidence="3 12" id="KW-0138">CF(0)</keyword>
<comment type="function">
    <text evidence="10 12">F(1)F(0) ATP synthase produces ATP from ADP in the presence of a proton or sodium gradient. F-type ATPases consist of two structural domains, F(1) containing the extramembraneous catalytic core and F(0) containing the membrane proton channel, linked together by a central stalk and a peripheral stalk. During catalysis, ATP synthesis in the catalytic domain of F(1) is coupled via a rotary mechanism of the central stalk subunits to proton translocation.</text>
</comment>
<dbReference type="RefSeq" id="WP_002595019.1">
    <property type="nucleotide sequence ID" value="NZ_KB851000.1"/>
</dbReference>
<comment type="caution">
    <text evidence="15">The sequence shown here is derived from an EMBL/GenBank/DDBJ whole genome shotgun (WGS) entry which is preliminary data.</text>
</comment>
<dbReference type="NCBIfam" id="TIGR01144">
    <property type="entry name" value="ATP_synt_b"/>
    <property type="match status" value="1"/>
</dbReference>
<dbReference type="Pfam" id="PF00430">
    <property type="entry name" value="ATP-synt_B"/>
    <property type="match status" value="1"/>
</dbReference>
<keyword evidence="7 12" id="KW-0406">Ion transport</keyword>
<evidence type="ECO:0000256" key="7">
    <source>
        <dbReference type="ARBA" id="ARBA00023065"/>
    </source>
</evidence>
<dbReference type="HOGENOM" id="CLU_079215_4_0_9"/>
<evidence type="ECO:0000256" key="8">
    <source>
        <dbReference type="ARBA" id="ARBA00023136"/>
    </source>
</evidence>
<comment type="similarity">
    <text evidence="1 12 13">Belongs to the ATPase B chain family.</text>
</comment>
<keyword evidence="5 12" id="KW-0375">Hydrogen ion transport</keyword>
<dbReference type="GO" id="GO:0005886">
    <property type="term" value="C:plasma membrane"/>
    <property type="evidence" value="ECO:0007669"/>
    <property type="project" value="UniProtKB-SubCell"/>
</dbReference>
<evidence type="ECO:0000256" key="14">
    <source>
        <dbReference type="SAM" id="Coils"/>
    </source>
</evidence>
<evidence type="ECO:0000256" key="9">
    <source>
        <dbReference type="ARBA" id="ARBA00023310"/>
    </source>
</evidence>
<proteinExistence type="inferred from homology"/>
<name>A0A0E2H237_9FIRM</name>
<protein>
    <recommendedName>
        <fullName evidence="12">ATP synthase subunit b</fullName>
    </recommendedName>
    <alternativeName>
        <fullName evidence="12">ATP synthase F(0) sector subunit b</fullName>
    </alternativeName>
    <alternativeName>
        <fullName evidence="12">ATPase subunit I</fullName>
    </alternativeName>
    <alternativeName>
        <fullName evidence="12">F-type ATPase subunit b</fullName>
        <shortName evidence="12">F-ATPase subunit b</shortName>
    </alternativeName>
</protein>
<dbReference type="GO" id="GO:0046961">
    <property type="term" value="F:proton-transporting ATPase activity, rotational mechanism"/>
    <property type="evidence" value="ECO:0007669"/>
    <property type="project" value="TreeGrafter"/>
</dbReference>
<evidence type="ECO:0000256" key="2">
    <source>
        <dbReference type="ARBA" id="ARBA00022448"/>
    </source>
</evidence>
<accession>A0A0E2H237</accession>
<dbReference type="GO" id="GO:0012505">
    <property type="term" value="C:endomembrane system"/>
    <property type="evidence" value="ECO:0007669"/>
    <property type="project" value="UniProtKB-SubCell"/>
</dbReference>
<evidence type="ECO:0000256" key="12">
    <source>
        <dbReference type="HAMAP-Rule" id="MF_01398"/>
    </source>
</evidence>
<dbReference type="Proteomes" id="UP000013085">
    <property type="component" value="Unassembled WGS sequence"/>
</dbReference>
<dbReference type="HAMAP" id="MF_01398">
    <property type="entry name" value="ATP_synth_b_bprime"/>
    <property type="match status" value="1"/>
</dbReference>
<dbReference type="GO" id="GO:0046933">
    <property type="term" value="F:proton-transporting ATP synthase activity, rotational mechanism"/>
    <property type="evidence" value="ECO:0007669"/>
    <property type="project" value="UniProtKB-UniRule"/>
</dbReference>
<comment type="subcellular location">
    <subcellularLocation>
        <location evidence="12">Cell membrane</location>
        <topology evidence="12">Single-pass membrane protein</topology>
    </subcellularLocation>
    <subcellularLocation>
        <location evidence="11">Endomembrane system</location>
        <topology evidence="11">Single-pass membrane protein</topology>
    </subcellularLocation>
</comment>
<dbReference type="EMBL" id="AGYR01000078">
    <property type="protein sequence ID" value="ENZ05799.1"/>
    <property type="molecule type" value="Genomic_DNA"/>
</dbReference>
<keyword evidence="2 12" id="KW-0813">Transport</keyword>
<sequence>MLNLNIWNVAFTVINLLVLYLFMKRFLIGPVRRILDERKQMIEHDLDEAKDRETEARQMKEQYQTSIGNADEEASKIIEEARNRAAAEYEKVLAQARADAARKLEEADRTIALEREKAMNDLKAGVAGLAMTAAAKLISEQSAPDGDRNLYNRFLAESGEGND</sequence>
<evidence type="ECO:0000256" key="5">
    <source>
        <dbReference type="ARBA" id="ARBA00022781"/>
    </source>
</evidence>